<dbReference type="PANTHER" id="PTHR43289">
    <property type="entry name" value="MITOGEN-ACTIVATED PROTEIN KINASE KINASE KINASE 20-RELATED"/>
    <property type="match status" value="1"/>
</dbReference>
<evidence type="ECO:0000256" key="1">
    <source>
        <dbReference type="ARBA" id="ARBA00022679"/>
    </source>
</evidence>
<dbReference type="OrthoDB" id="9801841at2"/>
<sequence length="633" mass="68026">MAQTEIEMTDELEPGTKLLSGQYTITSFLNSGGFGITYLAKDSLDRTVVIKECFPEAICRRTATTVRARSQAHVTSFEALVESFVEEARNQSKLEHPNIAGVHQVFKDNDTAYMAIDFVEGNDLLDTLEERDDIRPEEVDKWLRRVLEAVGFIHAQGMLHRDISPDNILINKDGEPVIIDFGAARSHADKSDRVVTLLRAVKEGYSPHELYVQGGRHNKYSDLYSVGATFYHVITGAAPISSQERVSCVAENQPDPYVPLAGSYPEYPKELLESIDRALSLDPSNRFANAEDWRVSLGSSSSFADMILQNLSKETEAPLEQINDTIVVRESAKGGGIGRIALALVVLAGLVGGGYFFLAAGSPTEDAVVAETPSAADPAPEPKVEEAQVQTEATKPAPRDSADRVDDTPPAAVEVAEVGAASEPASEAQISPAVVEVDWTITSVNKPLVPFATSSSEQPEGTFSMVTMVRSNIGDATQDWLSSGSIIYAVNGNLVVDDSTIQQALVSAAEGQSDDRVTARLKIKTSAEASITEHDLTILLAQVVKMKSGLQFTVAPGSSGRFVSRVTDVPEGLVTDLRAGDTLVSEAVTGVEFVTRAGLVTMFEKLSAQNAETAQLTIARDGALMGVELTHTP</sequence>
<dbReference type="Pfam" id="PF00069">
    <property type="entry name" value="Pkinase"/>
    <property type="match status" value="1"/>
</dbReference>
<comment type="caution">
    <text evidence="7">The sequence shown here is derived from an EMBL/GenBank/DDBJ whole genome shotgun (WGS) entry which is preliminary data.</text>
</comment>
<dbReference type="PROSITE" id="PS00109">
    <property type="entry name" value="PROTEIN_KINASE_TYR"/>
    <property type="match status" value="1"/>
</dbReference>
<dbReference type="PANTHER" id="PTHR43289:SF6">
    <property type="entry name" value="SERINE_THREONINE-PROTEIN KINASE NEKL-3"/>
    <property type="match status" value="1"/>
</dbReference>
<gene>
    <name evidence="7" type="ORF">FIL88_11355</name>
</gene>
<keyword evidence="2" id="KW-0547">Nucleotide-binding</keyword>
<keyword evidence="8" id="KW-1185">Reference proteome</keyword>
<dbReference type="Proteomes" id="UP000315816">
    <property type="component" value="Unassembled WGS sequence"/>
</dbReference>
<organism evidence="7 8">
    <name type="scientific">Aliiroseovarius halocynthiae</name>
    <dbReference type="NCBI Taxonomy" id="985055"/>
    <lineage>
        <taxon>Bacteria</taxon>
        <taxon>Pseudomonadati</taxon>
        <taxon>Pseudomonadota</taxon>
        <taxon>Alphaproteobacteria</taxon>
        <taxon>Rhodobacterales</taxon>
        <taxon>Paracoccaceae</taxon>
        <taxon>Aliiroseovarius</taxon>
    </lineage>
</organism>
<dbReference type="GO" id="GO:0004674">
    <property type="term" value="F:protein serine/threonine kinase activity"/>
    <property type="evidence" value="ECO:0007669"/>
    <property type="project" value="TreeGrafter"/>
</dbReference>
<evidence type="ECO:0000256" key="4">
    <source>
        <dbReference type="ARBA" id="ARBA00022840"/>
    </source>
</evidence>
<dbReference type="AlphaFoldDB" id="A0A545SQD2"/>
<feature type="compositionally biased region" description="Basic and acidic residues" evidence="5">
    <location>
        <begin position="397"/>
        <end position="407"/>
    </location>
</feature>
<dbReference type="InterPro" id="IPR000719">
    <property type="entry name" value="Prot_kinase_dom"/>
</dbReference>
<reference evidence="7 8" key="1">
    <citation type="submission" date="2019-06" db="EMBL/GenBank/DDBJ databases">
        <title>A novel species of marine bacteria.</title>
        <authorList>
            <person name="Wang Y."/>
        </authorList>
    </citation>
    <scope>NUCLEOTIDE SEQUENCE [LARGE SCALE GENOMIC DNA]</scope>
    <source>
        <strain evidence="7 8">MA1-10</strain>
    </source>
</reference>
<dbReference type="InterPro" id="IPR008266">
    <property type="entry name" value="Tyr_kinase_AS"/>
</dbReference>
<proteinExistence type="predicted"/>
<evidence type="ECO:0000256" key="2">
    <source>
        <dbReference type="ARBA" id="ARBA00022741"/>
    </source>
</evidence>
<dbReference type="GO" id="GO:0005524">
    <property type="term" value="F:ATP binding"/>
    <property type="evidence" value="ECO:0007669"/>
    <property type="project" value="UniProtKB-KW"/>
</dbReference>
<evidence type="ECO:0000313" key="8">
    <source>
        <dbReference type="Proteomes" id="UP000315816"/>
    </source>
</evidence>
<evidence type="ECO:0000259" key="6">
    <source>
        <dbReference type="PROSITE" id="PS50011"/>
    </source>
</evidence>
<name>A0A545SQD2_9RHOB</name>
<feature type="domain" description="Protein kinase" evidence="6">
    <location>
        <begin position="23"/>
        <end position="304"/>
    </location>
</feature>
<feature type="region of interest" description="Disordered" evidence="5">
    <location>
        <begin position="371"/>
        <end position="409"/>
    </location>
</feature>
<dbReference type="SUPFAM" id="SSF56112">
    <property type="entry name" value="Protein kinase-like (PK-like)"/>
    <property type="match status" value="1"/>
</dbReference>
<dbReference type="Gene3D" id="3.30.200.20">
    <property type="entry name" value="Phosphorylase Kinase, domain 1"/>
    <property type="match status" value="1"/>
</dbReference>
<keyword evidence="1" id="KW-0808">Transferase</keyword>
<evidence type="ECO:0000313" key="7">
    <source>
        <dbReference type="EMBL" id="TQV67171.1"/>
    </source>
</evidence>
<evidence type="ECO:0000256" key="5">
    <source>
        <dbReference type="SAM" id="MobiDB-lite"/>
    </source>
</evidence>
<dbReference type="Gene3D" id="1.10.510.10">
    <property type="entry name" value="Transferase(Phosphotransferase) domain 1"/>
    <property type="match status" value="1"/>
</dbReference>
<keyword evidence="4" id="KW-0067">ATP-binding</keyword>
<accession>A0A545SQD2</accession>
<evidence type="ECO:0000256" key="3">
    <source>
        <dbReference type="ARBA" id="ARBA00022777"/>
    </source>
</evidence>
<dbReference type="EMBL" id="VICH01000007">
    <property type="protein sequence ID" value="TQV67171.1"/>
    <property type="molecule type" value="Genomic_DNA"/>
</dbReference>
<dbReference type="InterPro" id="IPR011009">
    <property type="entry name" value="Kinase-like_dom_sf"/>
</dbReference>
<dbReference type="CDD" id="cd14014">
    <property type="entry name" value="STKc_PknB_like"/>
    <property type="match status" value="1"/>
</dbReference>
<keyword evidence="3 7" id="KW-0418">Kinase</keyword>
<dbReference type="RefSeq" id="WP_142853983.1">
    <property type="nucleotide sequence ID" value="NZ_FXWW01000003.1"/>
</dbReference>
<dbReference type="PROSITE" id="PS50011">
    <property type="entry name" value="PROTEIN_KINASE_DOM"/>
    <property type="match status" value="1"/>
</dbReference>
<protein>
    <submittedName>
        <fullName evidence="7">Protein kinase</fullName>
    </submittedName>
</protein>